<reference evidence="14 15" key="1">
    <citation type="journal article" date="2013" name="PLoS ONE">
        <title>Genomic and secretomic analyses reveal unique features of the lignocellulolytic enzyme system of Penicillium decumbens.</title>
        <authorList>
            <person name="Liu G."/>
            <person name="Zhang L."/>
            <person name="Wei X."/>
            <person name="Zou G."/>
            <person name="Qin Y."/>
            <person name="Ma L."/>
            <person name="Li J."/>
            <person name="Zheng H."/>
            <person name="Wang S."/>
            <person name="Wang C."/>
            <person name="Xun L."/>
            <person name="Zhao G.-P."/>
            <person name="Zhou Z."/>
            <person name="Qu Y."/>
        </authorList>
    </citation>
    <scope>NUCLEOTIDE SEQUENCE [LARGE SCALE GENOMIC DNA]</scope>
    <source>
        <strain evidence="15">114-2 / CGMCC 5302</strain>
    </source>
</reference>
<keyword evidence="9" id="KW-0811">Translocation</keyword>
<keyword evidence="11 13" id="KW-0472">Membrane</keyword>
<evidence type="ECO:0000313" key="14">
    <source>
        <dbReference type="EMBL" id="EPS28683.1"/>
    </source>
</evidence>
<keyword evidence="12" id="KW-0539">Nucleus</keyword>
<evidence type="ECO:0000256" key="10">
    <source>
        <dbReference type="ARBA" id="ARBA00023132"/>
    </source>
</evidence>
<dbReference type="GO" id="GO:0070762">
    <property type="term" value="C:nuclear pore transmembrane ring"/>
    <property type="evidence" value="ECO:0007669"/>
    <property type="project" value="TreeGrafter"/>
</dbReference>
<evidence type="ECO:0000256" key="2">
    <source>
        <dbReference type="ARBA" id="ARBA00004567"/>
    </source>
</evidence>
<dbReference type="InterPro" id="IPR019049">
    <property type="entry name" value="Nucleoporin_prot_Ndc1/Nup"/>
</dbReference>
<feature type="transmembrane region" description="Helical" evidence="13">
    <location>
        <begin position="94"/>
        <end position="114"/>
    </location>
</feature>
<keyword evidence="5 13" id="KW-0812">Transmembrane</keyword>
<dbReference type="PANTHER" id="PTHR13269">
    <property type="entry name" value="NUCLEOPORIN NDC1"/>
    <property type="match status" value="1"/>
</dbReference>
<dbReference type="EMBL" id="KB644411">
    <property type="protein sequence ID" value="EPS28683.1"/>
    <property type="molecule type" value="Genomic_DNA"/>
</dbReference>
<dbReference type="GO" id="GO:0015031">
    <property type="term" value="P:protein transport"/>
    <property type="evidence" value="ECO:0007669"/>
    <property type="project" value="UniProtKB-KW"/>
</dbReference>
<dbReference type="GO" id="GO:0051028">
    <property type="term" value="P:mRNA transport"/>
    <property type="evidence" value="ECO:0007669"/>
    <property type="project" value="UniProtKB-KW"/>
</dbReference>
<keyword evidence="15" id="KW-1185">Reference proteome</keyword>
<organism evidence="14 15">
    <name type="scientific">Penicillium oxalicum (strain 114-2 / CGMCC 5302)</name>
    <name type="common">Penicillium decumbens</name>
    <dbReference type="NCBI Taxonomy" id="933388"/>
    <lineage>
        <taxon>Eukaryota</taxon>
        <taxon>Fungi</taxon>
        <taxon>Dikarya</taxon>
        <taxon>Ascomycota</taxon>
        <taxon>Pezizomycotina</taxon>
        <taxon>Eurotiomycetes</taxon>
        <taxon>Eurotiomycetidae</taxon>
        <taxon>Eurotiales</taxon>
        <taxon>Aspergillaceae</taxon>
        <taxon>Penicillium</taxon>
    </lineage>
</organism>
<feature type="transmembrane region" description="Helical" evidence="13">
    <location>
        <begin position="47"/>
        <end position="73"/>
    </location>
</feature>
<proteinExistence type="inferred from homology"/>
<dbReference type="GO" id="GO:0031965">
    <property type="term" value="C:nuclear membrane"/>
    <property type="evidence" value="ECO:0007669"/>
    <property type="project" value="UniProtKB-SubCell"/>
</dbReference>
<keyword evidence="8 13" id="KW-1133">Transmembrane helix</keyword>
<dbReference type="Pfam" id="PF09531">
    <property type="entry name" value="Ndc1_Nup"/>
    <property type="match status" value="1"/>
</dbReference>
<evidence type="ECO:0000256" key="12">
    <source>
        <dbReference type="ARBA" id="ARBA00023242"/>
    </source>
</evidence>
<accession>S8ARN7</accession>
<feature type="transmembrane region" description="Helical" evidence="13">
    <location>
        <begin position="228"/>
        <end position="246"/>
    </location>
</feature>
<dbReference type="HOGENOM" id="CLU_029386_1_0_1"/>
<keyword evidence="6" id="KW-0509">mRNA transport</keyword>
<evidence type="ECO:0000256" key="8">
    <source>
        <dbReference type="ARBA" id="ARBA00022989"/>
    </source>
</evidence>
<dbReference type="AlphaFoldDB" id="S8ARN7"/>
<feature type="transmembrane region" description="Helical" evidence="13">
    <location>
        <begin position="21"/>
        <end position="41"/>
    </location>
</feature>
<protein>
    <recommendedName>
        <fullName evidence="16">Nuclear envelope protein</fullName>
    </recommendedName>
</protein>
<dbReference type="GO" id="GO:0070631">
    <property type="term" value="P:spindle pole body localization"/>
    <property type="evidence" value="ECO:0007669"/>
    <property type="project" value="TreeGrafter"/>
</dbReference>
<evidence type="ECO:0008006" key="16">
    <source>
        <dbReference type="Google" id="ProtNLM"/>
    </source>
</evidence>
<comment type="subcellular location">
    <subcellularLocation>
        <location evidence="1">Nucleus membrane</location>
        <topology evidence="1">Multi-pass membrane protein</topology>
    </subcellularLocation>
    <subcellularLocation>
        <location evidence="2">Nucleus</location>
        <location evidence="2">Nuclear pore complex</location>
    </subcellularLocation>
</comment>
<evidence type="ECO:0000256" key="13">
    <source>
        <dbReference type="SAM" id="Phobius"/>
    </source>
</evidence>
<feature type="transmembrane region" description="Helical" evidence="13">
    <location>
        <begin position="166"/>
        <end position="186"/>
    </location>
</feature>
<gene>
    <name evidence="14" type="ORF">PDE_03629</name>
</gene>
<evidence type="ECO:0000256" key="7">
    <source>
        <dbReference type="ARBA" id="ARBA00022927"/>
    </source>
</evidence>
<dbReference type="OrthoDB" id="67850at2759"/>
<dbReference type="GO" id="GO:0106166">
    <property type="term" value="F:spindle pole body-nuclear membrane anchor activity"/>
    <property type="evidence" value="ECO:0007669"/>
    <property type="project" value="TreeGrafter"/>
</dbReference>
<name>S8ARN7_PENO1</name>
<evidence type="ECO:0000256" key="11">
    <source>
        <dbReference type="ARBA" id="ARBA00023136"/>
    </source>
</evidence>
<dbReference type="GO" id="GO:0006999">
    <property type="term" value="P:nuclear pore organization"/>
    <property type="evidence" value="ECO:0007669"/>
    <property type="project" value="TreeGrafter"/>
</dbReference>
<evidence type="ECO:0000256" key="6">
    <source>
        <dbReference type="ARBA" id="ARBA00022816"/>
    </source>
</evidence>
<dbReference type="PANTHER" id="PTHR13269:SF6">
    <property type="entry name" value="NUCLEOPORIN NDC1"/>
    <property type="match status" value="1"/>
</dbReference>
<keyword evidence="10" id="KW-0906">Nuclear pore complex</keyword>
<evidence type="ECO:0000256" key="1">
    <source>
        <dbReference type="ARBA" id="ARBA00004232"/>
    </source>
</evidence>
<evidence type="ECO:0000256" key="3">
    <source>
        <dbReference type="ARBA" id="ARBA00005760"/>
    </source>
</evidence>
<evidence type="ECO:0000313" key="15">
    <source>
        <dbReference type="Proteomes" id="UP000019376"/>
    </source>
</evidence>
<keyword evidence="7" id="KW-0653">Protein transport</keyword>
<evidence type="ECO:0000256" key="4">
    <source>
        <dbReference type="ARBA" id="ARBA00022448"/>
    </source>
</evidence>
<evidence type="ECO:0000256" key="9">
    <source>
        <dbReference type="ARBA" id="ARBA00023010"/>
    </source>
</evidence>
<dbReference type="Proteomes" id="UP000019376">
    <property type="component" value="Unassembled WGS sequence"/>
</dbReference>
<dbReference type="PhylomeDB" id="S8ARN7"/>
<comment type="similarity">
    <text evidence="3">Belongs to the NDC1 family.</text>
</comment>
<evidence type="ECO:0000256" key="5">
    <source>
        <dbReference type="ARBA" id="ARBA00022692"/>
    </source>
</evidence>
<sequence>MAVATQVRPYRRILTSALHRRFVHASALSLLVCYFISIVIGDKTSLFWTWFPIGPCGLRAVMIFLSALLIFVLRVSQMHLGSRTTPSPLSTARNLFPLQIAYTFCCYLFSAWWFTELYLWSSSKEAQLDIVKRGRYELPSDSVCWGTATNIGIRSHERPVLNERPIYIHAFHLLLACAQAFFHLVFDYDQISVPVRLRSTDPTDERTHQVVPTSKYIRSAFPQKIQNAIGYTTMVAIATPFLYLLFLRQTAWSLSLYFAKLFWSFSRSAAQPDTFFPPAFGALILRSFVSGFLLCLSWQSANLFFSIFLGKEPLKRGQPLTADAKDPNASLLSGLKAKKHIVKSFALWELGLISQRQPDRRKAIFSEIDREGGSTWHQILGCAQEEIMGITKRIEEYKAPKSASLPVAGKNDPQPELRTLPRLADAPKDQNIFATAPKATSRHEKFGEALGSTAKAYGQSPDWTPTARARARDVFDRASTAMLSPERKQKLLASTQELKRLTGGPSTTYKPEDVHPIIVQLLHWCQPLRQTLNEDQYGKVQADVPSVINLFTQTLMTLDAFVYQGGLDAHWTDIEFPPSSNPEAQAEARKVPEIELILNTLQSGLRDLLEAFKPYLRDVGVTGKDLRLAREAAGMEEDELFL</sequence>
<dbReference type="eggNOG" id="ENOG502S1MG">
    <property type="taxonomic scope" value="Eukaryota"/>
</dbReference>
<keyword evidence="4" id="KW-0813">Transport</keyword>
<dbReference type="GO" id="GO:0005816">
    <property type="term" value="C:spindle pole body"/>
    <property type="evidence" value="ECO:0007669"/>
    <property type="project" value="TreeGrafter"/>
</dbReference>
<dbReference type="STRING" id="933388.S8ARN7"/>